<evidence type="ECO:0000313" key="3">
    <source>
        <dbReference type="Proteomes" id="UP000769157"/>
    </source>
</evidence>
<gene>
    <name evidence="2" type="ORF">OGAPHI_003650</name>
</gene>
<feature type="region of interest" description="Disordered" evidence="1">
    <location>
        <begin position="111"/>
        <end position="138"/>
    </location>
</feature>
<dbReference type="Proteomes" id="UP000769157">
    <property type="component" value="Unassembled WGS sequence"/>
</dbReference>
<dbReference type="EMBL" id="JAEUBE010000295">
    <property type="protein sequence ID" value="KAH3665466.1"/>
    <property type="molecule type" value="Genomic_DNA"/>
</dbReference>
<dbReference type="AlphaFoldDB" id="A0A9P8T520"/>
<dbReference type="GeneID" id="70235615"/>
<evidence type="ECO:0000256" key="1">
    <source>
        <dbReference type="SAM" id="MobiDB-lite"/>
    </source>
</evidence>
<keyword evidence="3" id="KW-1185">Reference proteome</keyword>
<sequence length="310" mass="34547">MNSKNKKWLMQPKMCAMLAMKSGKPLKMCERSGPGIKETGNSARRIAAFTTIGPSVIKARRKSEFDGSPALAVKNDGRFQPAQEVAVINKEFGELELVWIEKEWRQEQCNHSTPEVQEGDVPHNQGTVEKHKEHGGSKIKTLETEPAQNEDVIQVETRMRIVERQESVQRKLRSKIEVLTRKHLLSHSCSNLGCEVQDRTKSKVSTFSALEVFTMLDSSSTQQSIHTSIDILVQMQSFLRFRDTSSCGHEDRVQKIRMPVMQLSSNICQGFLGDGSRSLTSSTGSRYGSAGGASSSNSARILLILIHSSR</sequence>
<reference evidence="2" key="1">
    <citation type="journal article" date="2021" name="Open Biol.">
        <title>Shared evolutionary footprints suggest mitochondrial oxidative damage underlies multiple complex I losses in fungi.</title>
        <authorList>
            <person name="Schikora-Tamarit M.A."/>
            <person name="Marcet-Houben M."/>
            <person name="Nosek J."/>
            <person name="Gabaldon T."/>
        </authorList>
    </citation>
    <scope>NUCLEOTIDE SEQUENCE</scope>
    <source>
        <strain evidence="2">CBS6075</strain>
    </source>
</reference>
<dbReference type="OrthoDB" id="10602625at2759"/>
<name>A0A9P8T520_9ASCO</name>
<evidence type="ECO:0000313" key="2">
    <source>
        <dbReference type="EMBL" id="KAH3665466.1"/>
    </source>
</evidence>
<proteinExistence type="predicted"/>
<dbReference type="RefSeq" id="XP_046060670.1">
    <property type="nucleotide sequence ID" value="XM_046204647.1"/>
</dbReference>
<reference evidence="2" key="2">
    <citation type="submission" date="2021-01" db="EMBL/GenBank/DDBJ databases">
        <authorList>
            <person name="Schikora-Tamarit M.A."/>
        </authorList>
    </citation>
    <scope>NUCLEOTIDE SEQUENCE</scope>
    <source>
        <strain evidence="2">CBS6075</strain>
    </source>
</reference>
<organism evidence="2 3">
    <name type="scientific">Ogataea philodendri</name>
    <dbReference type="NCBI Taxonomy" id="1378263"/>
    <lineage>
        <taxon>Eukaryota</taxon>
        <taxon>Fungi</taxon>
        <taxon>Dikarya</taxon>
        <taxon>Ascomycota</taxon>
        <taxon>Saccharomycotina</taxon>
        <taxon>Pichiomycetes</taxon>
        <taxon>Pichiales</taxon>
        <taxon>Pichiaceae</taxon>
        <taxon>Ogataea</taxon>
    </lineage>
</organism>
<feature type="compositionally biased region" description="Basic and acidic residues" evidence="1">
    <location>
        <begin position="128"/>
        <end position="138"/>
    </location>
</feature>
<protein>
    <submittedName>
        <fullName evidence="2">Uncharacterized protein</fullName>
    </submittedName>
</protein>
<comment type="caution">
    <text evidence="2">The sequence shown here is derived from an EMBL/GenBank/DDBJ whole genome shotgun (WGS) entry which is preliminary data.</text>
</comment>
<accession>A0A9P8T520</accession>